<gene>
    <name evidence="1" type="ORF">PanWU01x14_136740</name>
</gene>
<evidence type="ECO:0000313" key="1">
    <source>
        <dbReference type="EMBL" id="PON62762.1"/>
    </source>
</evidence>
<evidence type="ECO:0000313" key="2">
    <source>
        <dbReference type="Proteomes" id="UP000237105"/>
    </source>
</evidence>
<dbReference type="AlphaFoldDB" id="A0A2P5CP18"/>
<dbReference type="EMBL" id="JXTB01000110">
    <property type="protein sequence ID" value="PON62762.1"/>
    <property type="molecule type" value="Genomic_DNA"/>
</dbReference>
<reference evidence="2" key="1">
    <citation type="submission" date="2016-06" db="EMBL/GenBank/DDBJ databases">
        <title>Parallel loss of symbiosis genes in relatives of nitrogen-fixing non-legume Parasponia.</title>
        <authorList>
            <person name="Van Velzen R."/>
            <person name="Holmer R."/>
            <person name="Bu F."/>
            <person name="Rutten L."/>
            <person name="Van Zeijl A."/>
            <person name="Liu W."/>
            <person name="Santuari L."/>
            <person name="Cao Q."/>
            <person name="Sharma T."/>
            <person name="Shen D."/>
            <person name="Roswanjaya Y."/>
            <person name="Wardhani T."/>
            <person name="Kalhor M.S."/>
            <person name="Jansen J."/>
            <person name="Van den Hoogen J."/>
            <person name="Gungor B."/>
            <person name="Hartog M."/>
            <person name="Hontelez J."/>
            <person name="Verver J."/>
            <person name="Yang W.-C."/>
            <person name="Schijlen E."/>
            <person name="Repin R."/>
            <person name="Schilthuizen M."/>
            <person name="Schranz E."/>
            <person name="Heidstra R."/>
            <person name="Miyata K."/>
            <person name="Fedorova E."/>
            <person name="Kohlen W."/>
            <person name="Bisseling T."/>
            <person name="Smit S."/>
            <person name="Geurts R."/>
        </authorList>
    </citation>
    <scope>NUCLEOTIDE SEQUENCE [LARGE SCALE GENOMIC DNA]</scope>
    <source>
        <strain evidence="2">cv. WU1-14</strain>
    </source>
</reference>
<accession>A0A2P5CP18</accession>
<comment type="caution">
    <text evidence="1">The sequence shown here is derived from an EMBL/GenBank/DDBJ whole genome shotgun (WGS) entry which is preliminary data.</text>
</comment>
<dbReference type="Proteomes" id="UP000237105">
    <property type="component" value="Unassembled WGS sequence"/>
</dbReference>
<protein>
    <submittedName>
        <fullName evidence="1">Uncharacterized protein</fullName>
    </submittedName>
</protein>
<name>A0A2P5CP18_PARAD</name>
<sequence>MQVRKTGAHLSNYVIVRQICIQVGVRRMVLLRSRGFPANKELKSLL</sequence>
<organism evidence="1 2">
    <name type="scientific">Parasponia andersonii</name>
    <name type="common">Sponia andersonii</name>
    <dbReference type="NCBI Taxonomy" id="3476"/>
    <lineage>
        <taxon>Eukaryota</taxon>
        <taxon>Viridiplantae</taxon>
        <taxon>Streptophyta</taxon>
        <taxon>Embryophyta</taxon>
        <taxon>Tracheophyta</taxon>
        <taxon>Spermatophyta</taxon>
        <taxon>Magnoliopsida</taxon>
        <taxon>eudicotyledons</taxon>
        <taxon>Gunneridae</taxon>
        <taxon>Pentapetalae</taxon>
        <taxon>rosids</taxon>
        <taxon>fabids</taxon>
        <taxon>Rosales</taxon>
        <taxon>Cannabaceae</taxon>
        <taxon>Parasponia</taxon>
    </lineage>
</organism>
<proteinExistence type="predicted"/>
<keyword evidence="2" id="KW-1185">Reference proteome</keyword>